<keyword evidence="4 8" id="KW-0406">Ion transport</keyword>
<evidence type="ECO:0000256" key="8">
    <source>
        <dbReference type="RuleBase" id="RU003656"/>
    </source>
</evidence>
<dbReference type="PANTHER" id="PTHR13822">
    <property type="entry name" value="ATP SYNTHASE DELTA/EPSILON CHAIN"/>
    <property type="match status" value="1"/>
</dbReference>
<dbReference type="InterPro" id="IPR036771">
    <property type="entry name" value="ATPsynth_dsu/esu_N"/>
</dbReference>
<dbReference type="HAMAP" id="MF_00530">
    <property type="entry name" value="ATP_synth_epsil_bac"/>
    <property type="match status" value="1"/>
</dbReference>
<dbReference type="PANTHER" id="PTHR13822:SF10">
    <property type="entry name" value="ATP SYNTHASE EPSILON CHAIN, CHLOROPLASTIC"/>
    <property type="match status" value="1"/>
</dbReference>
<gene>
    <name evidence="10" type="primary">atpC</name>
    <name evidence="10" type="ORF">CO015_00880</name>
</gene>
<dbReference type="EMBL" id="PFQS01000016">
    <property type="protein sequence ID" value="PJC69281.1"/>
    <property type="molecule type" value="Genomic_DNA"/>
</dbReference>
<dbReference type="InterPro" id="IPR001469">
    <property type="entry name" value="ATP_synth_F1_dsu/esu"/>
</dbReference>
<evidence type="ECO:0000256" key="7">
    <source>
        <dbReference type="ARBA" id="ARBA00023310"/>
    </source>
</evidence>
<dbReference type="SUPFAM" id="SSF51344">
    <property type="entry name" value="Epsilon subunit of F1F0-ATP synthase N-terminal domain"/>
    <property type="match status" value="1"/>
</dbReference>
<evidence type="ECO:0000256" key="5">
    <source>
        <dbReference type="ARBA" id="ARBA00023136"/>
    </source>
</evidence>
<feature type="non-terminal residue" evidence="10">
    <location>
        <position position="136"/>
    </location>
</feature>
<accession>A0A2M8G7U8</accession>
<dbReference type="Gene3D" id="2.60.15.10">
    <property type="entry name" value="F0F1 ATP synthase delta/epsilon subunit, N-terminal"/>
    <property type="match status" value="1"/>
</dbReference>
<evidence type="ECO:0000256" key="3">
    <source>
        <dbReference type="ARBA" id="ARBA00022448"/>
    </source>
</evidence>
<evidence type="ECO:0000256" key="4">
    <source>
        <dbReference type="ARBA" id="ARBA00023065"/>
    </source>
</evidence>
<comment type="caution">
    <text evidence="10">The sequence shown here is derived from an EMBL/GenBank/DDBJ whole genome shotgun (WGS) entry which is preliminary data.</text>
</comment>
<proteinExistence type="inferred from homology"/>
<evidence type="ECO:0000259" key="9">
    <source>
        <dbReference type="Pfam" id="PF02823"/>
    </source>
</evidence>
<dbReference type="GO" id="GO:0045259">
    <property type="term" value="C:proton-transporting ATP synthase complex"/>
    <property type="evidence" value="ECO:0007669"/>
    <property type="project" value="UniProtKB-KW"/>
</dbReference>
<evidence type="ECO:0000256" key="1">
    <source>
        <dbReference type="ARBA" id="ARBA00004184"/>
    </source>
</evidence>
<dbReference type="Pfam" id="PF02823">
    <property type="entry name" value="ATP-synt_DE_N"/>
    <property type="match status" value="1"/>
</dbReference>
<comment type="subcellular location">
    <subcellularLocation>
        <location evidence="1">Endomembrane system</location>
        <topology evidence="1">Peripheral membrane protein</topology>
    </subcellularLocation>
</comment>
<reference evidence="11" key="1">
    <citation type="submission" date="2017-09" db="EMBL/GenBank/DDBJ databases">
        <title>Depth-based differentiation of microbial function through sediment-hosted aquifers and enrichment of novel symbionts in the deep terrestrial subsurface.</title>
        <authorList>
            <person name="Probst A.J."/>
            <person name="Ladd B."/>
            <person name="Jarett J.K."/>
            <person name="Geller-Mcgrath D.E."/>
            <person name="Sieber C.M.K."/>
            <person name="Emerson J.B."/>
            <person name="Anantharaman K."/>
            <person name="Thomas B.C."/>
            <person name="Malmstrom R."/>
            <person name="Stieglmeier M."/>
            <person name="Klingl A."/>
            <person name="Woyke T."/>
            <person name="Ryan C.M."/>
            <person name="Banfield J.F."/>
        </authorList>
    </citation>
    <scope>NUCLEOTIDE SEQUENCE [LARGE SCALE GENOMIC DNA]</scope>
</reference>
<name>A0A2M8G7U8_UNCKA</name>
<keyword evidence="7 8" id="KW-0066">ATP synthesis</keyword>
<evidence type="ECO:0000256" key="6">
    <source>
        <dbReference type="ARBA" id="ARBA00023196"/>
    </source>
</evidence>
<evidence type="ECO:0000313" key="11">
    <source>
        <dbReference type="Proteomes" id="UP000229438"/>
    </source>
</evidence>
<feature type="domain" description="ATP synthase F1 complex delta/epsilon subunit N-terminal" evidence="9">
    <location>
        <begin position="8"/>
        <end position="85"/>
    </location>
</feature>
<dbReference type="AlphaFoldDB" id="A0A2M8G7U8"/>
<comment type="similarity">
    <text evidence="2 8">Belongs to the ATPase epsilon chain family.</text>
</comment>
<sequence>MEGKVKIDLKVITPNRVVFSDKVERFSVPSVTGEITILPKHISLFTPTVEGELRIVREGEVQFLSVGKGILEVGNNQASFLIEDAFHSAEINEQEVLAAKENAEKILKEKPKGEDLVSARAVFRRSLIDLKVARRK</sequence>
<keyword evidence="5" id="KW-0472">Membrane</keyword>
<dbReference type="GO" id="GO:0012505">
    <property type="term" value="C:endomembrane system"/>
    <property type="evidence" value="ECO:0007669"/>
    <property type="project" value="UniProtKB-SubCell"/>
</dbReference>
<organism evidence="10 11">
    <name type="scientific">candidate division WWE3 bacterium CG_4_8_14_3_um_filter_42_11</name>
    <dbReference type="NCBI Taxonomy" id="1975076"/>
    <lineage>
        <taxon>Bacteria</taxon>
        <taxon>Katanobacteria</taxon>
    </lineage>
</organism>
<dbReference type="GO" id="GO:0046933">
    <property type="term" value="F:proton-transporting ATP synthase activity, rotational mechanism"/>
    <property type="evidence" value="ECO:0007669"/>
    <property type="project" value="InterPro"/>
</dbReference>
<evidence type="ECO:0000256" key="2">
    <source>
        <dbReference type="ARBA" id="ARBA00005712"/>
    </source>
</evidence>
<evidence type="ECO:0000313" key="10">
    <source>
        <dbReference type="EMBL" id="PJC69281.1"/>
    </source>
</evidence>
<comment type="subunit">
    <text evidence="8">F-type ATPases have 2 components, CF(1) - the catalytic core - and CF(0) - the membrane proton channel. CF(1) has five subunits: alpha(3), beta(3), gamma(1), delta(1), epsilon(1). CF(0) has three main subunits: a, b and c.</text>
</comment>
<dbReference type="InterPro" id="IPR020546">
    <property type="entry name" value="ATP_synth_F1_dsu/esu_N"/>
</dbReference>
<dbReference type="NCBIfam" id="TIGR01216">
    <property type="entry name" value="ATP_synt_epsi"/>
    <property type="match status" value="1"/>
</dbReference>
<protein>
    <submittedName>
        <fullName evidence="10">ATP synthase F1 subunit epsilon</fullName>
    </submittedName>
</protein>
<dbReference type="CDD" id="cd12152">
    <property type="entry name" value="F1-ATPase_delta"/>
    <property type="match status" value="1"/>
</dbReference>
<keyword evidence="6 8" id="KW-0139">CF(1)</keyword>
<keyword evidence="3 8" id="KW-0813">Transport</keyword>
<dbReference type="Proteomes" id="UP000229438">
    <property type="component" value="Unassembled WGS sequence"/>
</dbReference>